<gene>
    <name evidence="1" type="ORF">A8C52_00625</name>
    <name evidence="2" type="ORF">DB362_04530</name>
</gene>
<evidence type="ECO:0000313" key="1">
    <source>
        <dbReference type="EMBL" id="PAY47518.1"/>
    </source>
</evidence>
<name>A0A2A2X082_9LACO</name>
<evidence type="ECO:0000313" key="4">
    <source>
        <dbReference type="Proteomes" id="UP000245607"/>
    </source>
</evidence>
<sequence>MFTEKEFNRVYGELKNNQAAILIDYHAWFPWFEGLRVELLDGDKKIIYDSLDNTITKRSFPNKNYVKLHGKNGRKHYQDGLAYVSTVDVINKIRSIRFSIVGLYEDNTLYVVESATIAVDLQVTEKLKYVELEFVNFTRLEFDPFGDNSYFAKVRYWLNIDREENQTMYILGKRYTKYEEAVLSKKEVKQLYLESNHNYPLEIIEETLNIEDLGLMSPKGDSIEEIKLVDKDKQSIDKKRIKIFAKSKLNK</sequence>
<evidence type="ECO:0000313" key="2">
    <source>
        <dbReference type="EMBL" id="PWG53190.1"/>
    </source>
</evidence>
<reference evidence="1 3" key="1">
    <citation type="submission" date="2016-05" db="EMBL/GenBank/DDBJ databases">
        <authorList>
            <person name="Lee J.-Y."/>
            <person name="Kim E.B."/>
            <person name="Choi Y.-J."/>
        </authorList>
    </citation>
    <scope>NUCLEOTIDE SEQUENCE [LARGE SCALE GENOMIC DNA]</scope>
    <source>
        <strain evidence="1 3">KLA006</strain>
    </source>
</reference>
<dbReference type="EMBL" id="QFAS01000005">
    <property type="protein sequence ID" value="PWG53190.1"/>
    <property type="molecule type" value="Genomic_DNA"/>
</dbReference>
<dbReference type="EMBL" id="LXZO01000079">
    <property type="protein sequence ID" value="PAY47518.1"/>
    <property type="molecule type" value="Genomic_DNA"/>
</dbReference>
<comment type="caution">
    <text evidence="2">The sequence shown here is derived from an EMBL/GenBank/DDBJ whole genome shotgun (WGS) entry which is preliminary data.</text>
</comment>
<dbReference type="RefSeq" id="WP_095759709.1">
    <property type="nucleotide sequence ID" value="NZ_LXZJ01000035.1"/>
</dbReference>
<protein>
    <submittedName>
        <fullName evidence="2">Uncharacterized protein</fullName>
    </submittedName>
</protein>
<proteinExistence type="predicted"/>
<accession>A0A2A2X082</accession>
<organism evidence="2 4">
    <name type="scientific">Ligilactobacillus salivarius</name>
    <dbReference type="NCBI Taxonomy" id="1624"/>
    <lineage>
        <taxon>Bacteria</taxon>
        <taxon>Bacillati</taxon>
        <taxon>Bacillota</taxon>
        <taxon>Bacilli</taxon>
        <taxon>Lactobacillales</taxon>
        <taxon>Lactobacillaceae</taxon>
        <taxon>Ligilactobacillus</taxon>
    </lineage>
</organism>
<reference evidence="2 4" key="2">
    <citation type="submission" date="2018-05" db="EMBL/GenBank/DDBJ databases">
        <title>Lactobacillus salivarius genome sequencing and assembly.</title>
        <authorList>
            <person name="Audisio C."/>
            <person name="Albarracin L."/>
            <person name="Torres M.J."/>
            <person name="Hebert E.M."/>
            <person name="Saavedra L."/>
        </authorList>
    </citation>
    <scope>NUCLEOTIDE SEQUENCE [LARGE SCALE GENOMIC DNA]</scope>
    <source>
        <strain evidence="2 4">A3iob</strain>
    </source>
</reference>
<dbReference type="Proteomes" id="UP000218139">
    <property type="component" value="Unassembled WGS sequence"/>
</dbReference>
<dbReference type="Proteomes" id="UP000245607">
    <property type="component" value="Unassembled WGS sequence"/>
</dbReference>
<evidence type="ECO:0000313" key="3">
    <source>
        <dbReference type="Proteomes" id="UP000218139"/>
    </source>
</evidence>
<dbReference type="AlphaFoldDB" id="A0A2A2X082"/>